<keyword evidence="3 7" id="KW-0808">Transferase</keyword>
<reference evidence="7" key="2">
    <citation type="submission" date="2015-04" db="EMBL/GenBank/DDBJ databases">
        <title>Identification and manipulation of the dutomycin biosynthetic gene cluster.</title>
        <authorList>
            <person name="Zhang Q."/>
            <person name="Skidmore C."/>
            <person name="Rasmussen M."/>
            <person name="Chang C.-W.T."/>
        </authorList>
    </citation>
    <scope>NUCLEOTIDE SEQUENCE</scope>
    <source>
        <strain evidence="7">NRRL B-5482</strain>
    </source>
</reference>
<dbReference type="EMBL" id="KP710956">
    <property type="protein sequence ID" value="AKD43526.1"/>
    <property type="molecule type" value="Genomic_DNA"/>
</dbReference>
<dbReference type="GO" id="GO:0017000">
    <property type="term" value="P:antibiotic biosynthetic process"/>
    <property type="evidence" value="ECO:0007669"/>
    <property type="project" value="UniProtKB-ARBA"/>
</dbReference>
<feature type="domain" description="Erythromycin biosynthesis protein CIII-like N-terminal" evidence="6">
    <location>
        <begin position="88"/>
        <end position="215"/>
    </location>
</feature>
<proteinExistence type="inferred from homology"/>
<dbReference type="PANTHER" id="PTHR48050">
    <property type="entry name" value="STEROL 3-BETA-GLUCOSYLTRANSFERASE"/>
    <property type="match status" value="1"/>
</dbReference>
<gene>
    <name evidence="7" type="primary">dutGT2</name>
</gene>
<name>A0A0F6QDM7_9ACTN</name>
<dbReference type="InterPro" id="IPR002213">
    <property type="entry name" value="UDP_glucos_trans"/>
</dbReference>
<dbReference type="InterPro" id="IPR050426">
    <property type="entry name" value="Glycosyltransferase_28"/>
</dbReference>
<evidence type="ECO:0000256" key="3">
    <source>
        <dbReference type="ARBA" id="ARBA00022679"/>
    </source>
</evidence>
<protein>
    <submittedName>
        <fullName evidence="7">Glycosyltransferase</fullName>
    </submittedName>
</protein>
<dbReference type="Pfam" id="PF21036">
    <property type="entry name" value="EryCIII-like_N"/>
    <property type="match status" value="1"/>
</dbReference>
<dbReference type="PANTHER" id="PTHR48050:SF13">
    <property type="entry name" value="STEROL 3-BETA-GLUCOSYLTRANSFERASE UGT80A2"/>
    <property type="match status" value="1"/>
</dbReference>
<dbReference type="Pfam" id="PF06722">
    <property type="entry name" value="EryCIII-like_C"/>
    <property type="match status" value="1"/>
</dbReference>
<evidence type="ECO:0000259" key="5">
    <source>
        <dbReference type="Pfam" id="PF06722"/>
    </source>
</evidence>
<keyword evidence="2" id="KW-0328">Glycosyltransferase</keyword>
<feature type="signal peptide" evidence="4">
    <location>
        <begin position="1"/>
        <end position="22"/>
    </location>
</feature>
<dbReference type="InterPro" id="IPR010610">
    <property type="entry name" value="EryCIII-like_C"/>
</dbReference>
<evidence type="ECO:0000256" key="2">
    <source>
        <dbReference type="ARBA" id="ARBA00022676"/>
    </source>
</evidence>
<feature type="chain" id="PRO_5002508766" evidence="4">
    <location>
        <begin position="23"/>
        <end position="382"/>
    </location>
</feature>
<reference evidence="7" key="1">
    <citation type="submission" date="2015-01" db="EMBL/GenBank/DDBJ databases">
        <authorList>
            <person name="Wang S."/>
            <person name="Zhang S."/>
            <person name="Shao L."/>
            <person name="Yu D."/>
            <person name="Zhan J."/>
        </authorList>
    </citation>
    <scope>NUCLEOTIDE SEQUENCE</scope>
    <source>
        <strain evidence="7">NRRL B-5482</strain>
    </source>
</reference>
<keyword evidence="4" id="KW-0732">Signal</keyword>
<dbReference type="InterPro" id="IPR048284">
    <property type="entry name" value="EryCIII-like_N"/>
</dbReference>
<accession>A0A0F6QDM7</accession>
<dbReference type="GO" id="GO:0008194">
    <property type="term" value="F:UDP-glycosyltransferase activity"/>
    <property type="evidence" value="ECO:0007669"/>
    <property type="project" value="InterPro"/>
</dbReference>
<feature type="domain" description="Erythromycin biosynthesis protein CIII-like C-terminal" evidence="5">
    <location>
        <begin position="236"/>
        <end position="375"/>
    </location>
</feature>
<dbReference type="SUPFAM" id="SSF53756">
    <property type="entry name" value="UDP-Glycosyltransferase/glycogen phosphorylase"/>
    <property type="match status" value="1"/>
</dbReference>
<dbReference type="Gene3D" id="3.40.50.2000">
    <property type="entry name" value="Glycogen Phosphorylase B"/>
    <property type="match status" value="2"/>
</dbReference>
<evidence type="ECO:0000259" key="6">
    <source>
        <dbReference type="Pfam" id="PF21036"/>
    </source>
</evidence>
<evidence type="ECO:0000256" key="1">
    <source>
        <dbReference type="ARBA" id="ARBA00006962"/>
    </source>
</evidence>
<evidence type="ECO:0000313" key="7">
    <source>
        <dbReference type="EMBL" id="AKD43526.1"/>
    </source>
</evidence>
<dbReference type="GO" id="GO:0016758">
    <property type="term" value="F:hexosyltransferase activity"/>
    <property type="evidence" value="ECO:0007669"/>
    <property type="project" value="UniProtKB-ARBA"/>
</dbReference>
<dbReference type="AlphaFoldDB" id="A0A0F6QDM7"/>
<dbReference type="CDD" id="cd03784">
    <property type="entry name" value="GT1_Gtf-like"/>
    <property type="match status" value="1"/>
</dbReference>
<organism evidence="7">
    <name type="scientific">Streptomyces minoensis</name>
    <dbReference type="NCBI Taxonomy" id="67329"/>
    <lineage>
        <taxon>Bacteria</taxon>
        <taxon>Bacillati</taxon>
        <taxon>Actinomycetota</taxon>
        <taxon>Actinomycetes</taxon>
        <taxon>Kitasatosporales</taxon>
        <taxon>Streptomycetaceae</taxon>
        <taxon>Streptomyces</taxon>
    </lineage>
</organism>
<evidence type="ECO:0000256" key="4">
    <source>
        <dbReference type="SAM" id="SignalP"/>
    </source>
</evidence>
<comment type="similarity">
    <text evidence="1">Belongs to the glycosyltransferase 28 family.</text>
</comment>
<sequence length="382" mass="39717">MRVLIVALVPSHLMSMVPVAWALRAAGHEVLVAGGAPVAERAAAAGLSAAVVSEPPGRRVRRSAAPSGLPGAGPDWTLLQERWRQRVDGILDEHLDVARDWRPDLLLVDPIEFSGLIVAAALRVPAVVHRWGPDRISSQSIPRAVEALAEVAAQRGVDGGPALPSMVLDPCPPSLQCTDASAAQPVRFVPFNGAGTPPRWAQRPRSGRRLCVSFGGETPMLTQPAVWDALIRELAAVPDLESVVTAVPKDAGALPATVRAPGQVPLDLFLDGCDALLHHGGAGTALTGLAFGVPQLIVAQPNPSWAAVGERIAARGAGVVLDLDAALREESTAGLRAAVEEVLSSPGYRSAAEALADEIRRLPAPSAVVPLLTELAATPVGR</sequence>